<dbReference type="PROSITE" id="PS01091">
    <property type="entry name" value="TATD_3"/>
    <property type="match status" value="1"/>
</dbReference>
<accession>A0AAX4J863</accession>
<comment type="similarity">
    <text evidence="1">Belongs to the metallo-dependent hydrolases superfamily. TatD-type hydrolase family.</text>
</comment>
<evidence type="ECO:0000256" key="5">
    <source>
        <dbReference type="PIRSR" id="PIRSR005902-1"/>
    </source>
</evidence>
<feature type="binding site" evidence="5">
    <location>
        <position position="136"/>
    </location>
    <ligand>
        <name>a divalent metal cation</name>
        <dbReference type="ChEBI" id="CHEBI:60240"/>
        <label>2</label>
    </ligand>
</feature>
<dbReference type="Proteomes" id="UP001334084">
    <property type="component" value="Chromosome 1"/>
</dbReference>
<dbReference type="InterPro" id="IPR001130">
    <property type="entry name" value="TatD-like"/>
</dbReference>
<gene>
    <name evidence="6" type="ORF">VNE69_01103</name>
</gene>
<dbReference type="AlphaFoldDB" id="A0AAX4J863"/>
<organism evidence="6 7">
    <name type="scientific">Vairimorpha necatrix</name>
    <dbReference type="NCBI Taxonomy" id="6039"/>
    <lineage>
        <taxon>Eukaryota</taxon>
        <taxon>Fungi</taxon>
        <taxon>Fungi incertae sedis</taxon>
        <taxon>Microsporidia</taxon>
        <taxon>Nosematidae</taxon>
        <taxon>Vairimorpha</taxon>
    </lineage>
</organism>
<dbReference type="GO" id="GO:0005829">
    <property type="term" value="C:cytosol"/>
    <property type="evidence" value="ECO:0007669"/>
    <property type="project" value="TreeGrafter"/>
</dbReference>
<dbReference type="PANTHER" id="PTHR10060">
    <property type="entry name" value="TATD FAMILY DEOXYRIBONUCLEASE"/>
    <property type="match status" value="1"/>
</dbReference>
<dbReference type="KEGG" id="vnx:VNE69_01103"/>
<keyword evidence="4" id="KW-0378">Hydrolase</keyword>
<dbReference type="Pfam" id="PF01026">
    <property type="entry name" value="TatD_DNase"/>
    <property type="match status" value="1"/>
</dbReference>
<dbReference type="PIRSF" id="PIRSF005902">
    <property type="entry name" value="DNase_TatD"/>
    <property type="match status" value="1"/>
</dbReference>
<protein>
    <submittedName>
        <fullName evidence="6">Deoxyribonuclease TATDN1-like protein</fullName>
    </submittedName>
</protein>
<dbReference type="RefSeq" id="XP_065328309.1">
    <property type="nucleotide sequence ID" value="XM_065472237.1"/>
</dbReference>
<keyword evidence="2" id="KW-0540">Nuclease</keyword>
<feature type="binding site" evidence="5">
    <location>
        <position position="184"/>
    </location>
    <ligand>
        <name>a divalent metal cation</name>
        <dbReference type="ChEBI" id="CHEBI:60240"/>
        <label>1</label>
    </ligand>
</feature>
<reference evidence="6" key="1">
    <citation type="journal article" date="2024" name="BMC Genomics">
        <title>Functional annotation of a divergent genome using sequence and structure-based similarity.</title>
        <authorList>
            <person name="Svedberg D."/>
            <person name="Winiger R.R."/>
            <person name="Berg A."/>
            <person name="Sharma H."/>
            <person name="Tellgren-Roth C."/>
            <person name="Debrunner-Vossbrinck B.A."/>
            <person name="Vossbrinck C.R."/>
            <person name="Barandun J."/>
        </authorList>
    </citation>
    <scope>NUCLEOTIDE SEQUENCE</scope>
    <source>
        <strain evidence="6">Illinois isolate</strain>
    </source>
</reference>
<dbReference type="GO" id="GO:0046872">
    <property type="term" value="F:metal ion binding"/>
    <property type="evidence" value="ECO:0007669"/>
    <property type="project" value="UniProtKB-KW"/>
</dbReference>
<dbReference type="InterPro" id="IPR032466">
    <property type="entry name" value="Metal_Hydrolase"/>
</dbReference>
<evidence type="ECO:0000256" key="3">
    <source>
        <dbReference type="ARBA" id="ARBA00022723"/>
    </source>
</evidence>
<evidence type="ECO:0000256" key="1">
    <source>
        <dbReference type="ARBA" id="ARBA00009275"/>
    </source>
</evidence>
<evidence type="ECO:0000256" key="2">
    <source>
        <dbReference type="ARBA" id="ARBA00022722"/>
    </source>
</evidence>
<proteinExistence type="inferred from homology"/>
<dbReference type="GeneID" id="90539968"/>
<sequence>MLIDISCNITEMKDIDKIIENSKIQNIVPIFVGLDYQSSLKSLFYAEKYKTLFYGGIHPLHSKDSEFIPLTNDRLIAVGECGLDYFRLEYSPVETQREIFKKQLDYQAERYFLHSRDAHRDLMEILSDYSIKGIVHSFTGTVEECKELVKKGYFVGINGCSVKTEEGLEVVRNLPLDRLLIETDSPYCKIRKSYAGFKYIKNYTKQKSNEPGLLREVLEVVGGIKGIEEEELEEIIYKNNKEFFGEKIEEVVKEWAGKA</sequence>
<evidence type="ECO:0000313" key="7">
    <source>
        <dbReference type="Proteomes" id="UP001334084"/>
    </source>
</evidence>
<dbReference type="InterPro" id="IPR018228">
    <property type="entry name" value="DNase_TatD-rel_CS"/>
</dbReference>
<dbReference type="EMBL" id="CP142726">
    <property type="protein sequence ID" value="WUR02164.1"/>
    <property type="molecule type" value="Genomic_DNA"/>
</dbReference>
<feature type="binding site" evidence="5">
    <location>
        <position position="80"/>
    </location>
    <ligand>
        <name>a divalent metal cation</name>
        <dbReference type="ChEBI" id="CHEBI:60240"/>
        <label>1</label>
    </ligand>
</feature>
<dbReference type="SUPFAM" id="SSF51556">
    <property type="entry name" value="Metallo-dependent hydrolases"/>
    <property type="match status" value="1"/>
</dbReference>
<dbReference type="InterPro" id="IPR050891">
    <property type="entry name" value="TatD-type_Hydrolase"/>
</dbReference>
<dbReference type="CDD" id="cd01310">
    <property type="entry name" value="TatD_DNAse"/>
    <property type="match status" value="1"/>
</dbReference>
<feature type="binding site" evidence="5">
    <location>
        <position position="114"/>
    </location>
    <ligand>
        <name>a divalent metal cation</name>
        <dbReference type="ChEBI" id="CHEBI:60240"/>
        <label>2</label>
    </ligand>
</feature>
<evidence type="ECO:0000313" key="6">
    <source>
        <dbReference type="EMBL" id="WUR02164.1"/>
    </source>
</evidence>
<keyword evidence="7" id="KW-1185">Reference proteome</keyword>
<dbReference type="Gene3D" id="3.20.20.140">
    <property type="entry name" value="Metal-dependent hydrolases"/>
    <property type="match status" value="1"/>
</dbReference>
<name>A0AAX4J863_9MICR</name>
<dbReference type="GO" id="GO:0008296">
    <property type="term" value="F:3'-5'-DNA exonuclease activity"/>
    <property type="evidence" value="ECO:0007669"/>
    <property type="project" value="TreeGrafter"/>
</dbReference>
<dbReference type="PANTHER" id="PTHR10060:SF15">
    <property type="entry name" value="DEOXYRIBONUCLEASE TATDN1"/>
    <property type="match status" value="1"/>
</dbReference>
<evidence type="ECO:0000256" key="4">
    <source>
        <dbReference type="ARBA" id="ARBA00022801"/>
    </source>
</evidence>
<keyword evidence="3 5" id="KW-0479">Metal-binding</keyword>